<dbReference type="GO" id="GO:0008113">
    <property type="term" value="F:peptide-methionine (S)-S-oxide reductase activity"/>
    <property type="evidence" value="ECO:0007669"/>
    <property type="project" value="UniProtKB-UniRule"/>
</dbReference>
<feature type="active site" evidence="10">
    <location>
        <position position="11"/>
    </location>
</feature>
<dbReference type="FunFam" id="2.170.150.20:FF:000003">
    <property type="entry name" value="Peptide methionine sulfoxide reductase MsrB"/>
    <property type="match status" value="1"/>
</dbReference>
<keyword evidence="13" id="KW-1185">Reference proteome</keyword>
<dbReference type="InterPro" id="IPR002569">
    <property type="entry name" value="Met_Sox_Rdtase_MsrA_dom"/>
</dbReference>
<comment type="similarity">
    <text evidence="2">In the N-terminal section; belongs to the MsrA Met sulfoxide reductase family.</text>
</comment>
<dbReference type="RefSeq" id="WP_015712357.1">
    <property type="nucleotide sequence ID" value="NC_015577.1"/>
</dbReference>
<dbReference type="HAMAP" id="MF_01401">
    <property type="entry name" value="MsrA"/>
    <property type="match status" value="1"/>
</dbReference>
<dbReference type="PROSITE" id="PS51790">
    <property type="entry name" value="MSRB"/>
    <property type="match status" value="1"/>
</dbReference>
<dbReference type="InterPro" id="IPR028427">
    <property type="entry name" value="Met_Sox_Rdtase_MsrB"/>
</dbReference>
<dbReference type="Gene3D" id="3.30.1060.10">
    <property type="entry name" value="Peptide methionine sulphoxide reductase MsrA"/>
    <property type="match status" value="1"/>
</dbReference>
<dbReference type="PANTHER" id="PTHR10173:SF59">
    <property type="entry name" value="PEPTIDE METHIONINE SULFOXIDE REDUCTASE MSRA_MSRB"/>
    <property type="match status" value="1"/>
</dbReference>
<comment type="catalytic activity">
    <reaction evidence="8 10">
        <text>[thioredoxin]-disulfide + L-methionine + H2O = L-methionine (S)-S-oxide + [thioredoxin]-dithiol</text>
        <dbReference type="Rhea" id="RHEA:19993"/>
        <dbReference type="Rhea" id="RHEA-COMP:10698"/>
        <dbReference type="Rhea" id="RHEA-COMP:10700"/>
        <dbReference type="ChEBI" id="CHEBI:15377"/>
        <dbReference type="ChEBI" id="CHEBI:29950"/>
        <dbReference type="ChEBI" id="CHEBI:50058"/>
        <dbReference type="ChEBI" id="CHEBI:57844"/>
        <dbReference type="ChEBI" id="CHEBI:58772"/>
        <dbReference type="EC" id="1.8.4.11"/>
    </reaction>
</comment>
<dbReference type="EMBL" id="CP001841">
    <property type="protein sequence ID" value="AEF81434.1"/>
    <property type="molecule type" value="Genomic_DNA"/>
</dbReference>
<evidence type="ECO:0000256" key="5">
    <source>
        <dbReference type="ARBA" id="ARBA00024679"/>
    </source>
</evidence>
<dbReference type="InterPro" id="IPR002579">
    <property type="entry name" value="Met_Sox_Rdtase_MsrB_dom"/>
</dbReference>
<dbReference type="GO" id="GO:0033744">
    <property type="term" value="F:L-methionine:thioredoxin-disulfide S-oxidoreductase activity"/>
    <property type="evidence" value="ECO:0007669"/>
    <property type="project" value="RHEA"/>
</dbReference>
<evidence type="ECO:0000313" key="13">
    <source>
        <dbReference type="Proteomes" id="UP000009222"/>
    </source>
</evidence>
<dbReference type="Proteomes" id="UP000009222">
    <property type="component" value="Chromosome"/>
</dbReference>
<comment type="similarity">
    <text evidence="1">In the C-terminal section; belongs to the MsrB Met sulfoxide reductase family.</text>
</comment>
<dbReference type="InParanoid" id="F5Y9R7"/>
<name>F5Y9R7_LEAAZ</name>
<comment type="similarity">
    <text evidence="10">Belongs to the MsrA Met sulfoxide reductase family.</text>
</comment>
<dbReference type="EC" id="1.8.4.12" evidence="9"/>
<dbReference type="AlphaFoldDB" id="F5Y9R7"/>
<evidence type="ECO:0000256" key="8">
    <source>
        <dbReference type="ARBA" id="ARBA00048782"/>
    </source>
</evidence>
<evidence type="ECO:0000313" key="12">
    <source>
        <dbReference type="EMBL" id="AEF81434.1"/>
    </source>
</evidence>
<keyword evidence="4" id="KW-0511">Multifunctional enzyme</keyword>
<protein>
    <recommendedName>
        <fullName evidence="9 10">Multifunctional fusion protein</fullName>
    </recommendedName>
    <domain>
        <recommendedName>
            <fullName evidence="10">Peptide methionine sulfoxide reductase MsrA</fullName>
            <shortName evidence="10">Protein-methionine-S-oxide reductase</shortName>
            <ecNumber evidence="10">1.8.4.11</ecNumber>
        </recommendedName>
        <alternativeName>
            <fullName evidence="10">Peptide-methionine (S)-S-oxide reductase</fullName>
            <shortName evidence="10">Peptide Met(O) reductase</shortName>
        </alternativeName>
    </domain>
    <domain>
        <recommendedName>
            <fullName evidence="9">Peptide methionine sulfoxide reductase MsrB</fullName>
            <ecNumber evidence="9">1.8.4.12</ecNumber>
        </recommendedName>
        <alternativeName>
            <fullName evidence="9">Peptide-methionine (R)-S-oxide reductase</fullName>
        </alternativeName>
    </domain>
</protein>
<evidence type="ECO:0000256" key="10">
    <source>
        <dbReference type="HAMAP-Rule" id="MF_01401"/>
    </source>
</evidence>
<dbReference type="Pfam" id="PF01625">
    <property type="entry name" value="PMSR"/>
    <property type="match status" value="1"/>
</dbReference>
<organism evidence="12 13">
    <name type="scientific">Leadbettera azotonutricia (strain ATCC BAA-888 / DSM 13862 / ZAS-9)</name>
    <name type="common">Treponema azotonutricium</name>
    <dbReference type="NCBI Taxonomy" id="545695"/>
    <lineage>
        <taxon>Bacteria</taxon>
        <taxon>Pseudomonadati</taxon>
        <taxon>Spirochaetota</taxon>
        <taxon>Spirochaetia</taxon>
        <taxon>Spirochaetales</taxon>
        <taxon>Breznakiellaceae</taxon>
        <taxon>Leadbettera</taxon>
    </lineage>
</organism>
<comment type="function">
    <text evidence="5 10">Has an important function as a repair enzyme for proteins that have been inactivated by oxidation. Catalyzes the reversible oxidation-reduction of methionine sulfoxide in proteins to methionine.</text>
</comment>
<accession>F5Y9R7</accession>
<dbReference type="GO" id="GO:0033743">
    <property type="term" value="F:peptide-methionine (R)-S-oxide reductase activity"/>
    <property type="evidence" value="ECO:0007669"/>
    <property type="project" value="UniProtKB-UniRule"/>
</dbReference>
<evidence type="ECO:0000256" key="9">
    <source>
        <dbReference type="HAMAP-Rule" id="MF_01400"/>
    </source>
</evidence>
<dbReference type="eggNOG" id="COG0225">
    <property type="taxonomic scope" value="Bacteria"/>
</dbReference>
<dbReference type="GO" id="GO:0005737">
    <property type="term" value="C:cytoplasm"/>
    <property type="evidence" value="ECO:0007669"/>
    <property type="project" value="TreeGrafter"/>
</dbReference>
<dbReference type="KEGG" id="taz:TREAZ_3203"/>
<dbReference type="HOGENOM" id="CLU_031040_0_1_12"/>
<dbReference type="STRING" id="545695.TREAZ_3203"/>
<feature type="active site" description="Nucleophile" evidence="9">
    <location>
        <position position="297"/>
    </location>
</feature>
<keyword evidence="3 9" id="KW-0560">Oxidoreductase</keyword>
<dbReference type="eggNOG" id="COG0229">
    <property type="taxonomic scope" value="Bacteria"/>
</dbReference>
<dbReference type="GO" id="GO:0006979">
    <property type="term" value="P:response to oxidative stress"/>
    <property type="evidence" value="ECO:0007669"/>
    <property type="project" value="InterPro"/>
</dbReference>
<evidence type="ECO:0000256" key="2">
    <source>
        <dbReference type="ARBA" id="ARBA00011017"/>
    </source>
</evidence>
<dbReference type="SUPFAM" id="SSF55068">
    <property type="entry name" value="Peptide methionine sulfoxide reductase"/>
    <property type="match status" value="1"/>
</dbReference>
<comment type="catalytic activity">
    <reaction evidence="6 10">
        <text>L-methionyl-[protein] + [thioredoxin]-disulfide + H2O = L-methionyl-(S)-S-oxide-[protein] + [thioredoxin]-dithiol</text>
        <dbReference type="Rhea" id="RHEA:14217"/>
        <dbReference type="Rhea" id="RHEA-COMP:10698"/>
        <dbReference type="Rhea" id="RHEA-COMP:10700"/>
        <dbReference type="Rhea" id="RHEA-COMP:12313"/>
        <dbReference type="Rhea" id="RHEA-COMP:12315"/>
        <dbReference type="ChEBI" id="CHEBI:15377"/>
        <dbReference type="ChEBI" id="CHEBI:16044"/>
        <dbReference type="ChEBI" id="CHEBI:29950"/>
        <dbReference type="ChEBI" id="CHEBI:44120"/>
        <dbReference type="ChEBI" id="CHEBI:50058"/>
        <dbReference type="EC" id="1.8.4.11"/>
    </reaction>
</comment>
<comment type="similarity">
    <text evidence="9">Belongs to the MsrB Met sulfoxide reductase family.</text>
</comment>
<dbReference type="SUPFAM" id="SSF51316">
    <property type="entry name" value="Mss4-like"/>
    <property type="match status" value="1"/>
</dbReference>
<dbReference type="InterPro" id="IPR011057">
    <property type="entry name" value="Mss4-like_sf"/>
</dbReference>
<evidence type="ECO:0000256" key="6">
    <source>
        <dbReference type="ARBA" id="ARBA00047806"/>
    </source>
</evidence>
<dbReference type="Pfam" id="PF01641">
    <property type="entry name" value="SelR"/>
    <property type="match status" value="1"/>
</dbReference>
<sequence>MKKEIYLAGGCFWGTEKFLSLISGVSATSVGYANGRTVNPAYKDVKSQESGYAETVRVEYDDEKLGLKELLALFFEAIDPTSLNRQGHDAGIQYRTGIYYTEEADKGIVEESISDLKKKYTPLGKPVVVETKKLENFYPAEEYHQKYLDKNPGGYCHIDSYLFKKAADYRPKEASRSGGISGAEKQERLKKLLPLQYDVTQNAATEAPFTGEYDNFFEEGIYADVVSGEPLFSSKDKYNSGCGWPAFSRPINESQITEKADSSLGRKRTEVRSLNGDSHLGHVFNDGPAELGGLRYCINSAALRFIPVQNLAAEGYGEYLKLFRDKGADS</sequence>
<evidence type="ECO:0000256" key="3">
    <source>
        <dbReference type="ARBA" id="ARBA00023002"/>
    </source>
</evidence>
<evidence type="ECO:0000256" key="4">
    <source>
        <dbReference type="ARBA" id="ARBA00023268"/>
    </source>
</evidence>
<reference evidence="13" key="1">
    <citation type="submission" date="2009-12" db="EMBL/GenBank/DDBJ databases">
        <title>Complete sequence of Treponema azotonutricium strain ZAS-9.</title>
        <authorList>
            <person name="Tetu S.G."/>
            <person name="Matson E."/>
            <person name="Ren Q."/>
            <person name="Seshadri R."/>
            <person name="Elbourne L."/>
            <person name="Hassan K.A."/>
            <person name="Durkin A."/>
            <person name="Radune D."/>
            <person name="Mohamoud Y."/>
            <person name="Shay R."/>
            <person name="Jin S."/>
            <person name="Zhang X."/>
            <person name="Lucey K."/>
            <person name="Ballor N.R."/>
            <person name="Ottesen E."/>
            <person name="Rosenthal R."/>
            <person name="Allen A."/>
            <person name="Leadbetter J.R."/>
            <person name="Paulsen I.T."/>
        </authorList>
    </citation>
    <scope>NUCLEOTIDE SEQUENCE [LARGE SCALE GENOMIC DNA]</scope>
    <source>
        <strain evidence="13">ATCC BAA-888 / DSM 13862 / ZAS-9</strain>
    </source>
</reference>
<dbReference type="GO" id="GO:0030091">
    <property type="term" value="P:protein repair"/>
    <property type="evidence" value="ECO:0007669"/>
    <property type="project" value="InterPro"/>
</dbReference>
<dbReference type="HAMAP" id="MF_01400">
    <property type="entry name" value="MsrB"/>
    <property type="match status" value="1"/>
</dbReference>
<reference evidence="12 13" key="2">
    <citation type="journal article" date="2011" name="ISME J.">
        <title>RNA-seq reveals cooperative metabolic interactions between two termite-gut spirochete species in co-culture.</title>
        <authorList>
            <person name="Rosenthal A.Z."/>
            <person name="Matson E.G."/>
            <person name="Eldar A."/>
            <person name="Leadbetter J.R."/>
        </authorList>
    </citation>
    <scope>NUCLEOTIDE SEQUENCE [LARGE SCALE GENOMIC DNA]</scope>
    <source>
        <strain evidence="13">ATCC BAA-888 / DSM 13862 / ZAS-9</strain>
    </source>
</reference>
<comment type="caution">
    <text evidence="9">Lacks conserved residue(s) required for the propagation of feature annotation.</text>
</comment>
<feature type="domain" description="MsrB" evidence="11">
    <location>
        <begin position="185"/>
        <end position="308"/>
    </location>
</feature>
<dbReference type="InterPro" id="IPR036509">
    <property type="entry name" value="Met_Sox_Rdtase_MsrA_sf"/>
</dbReference>
<evidence type="ECO:0000259" key="11">
    <source>
        <dbReference type="PROSITE" id="PS51790"/>
    </source>
</evidence>
<dbReference type="PANTHER" id="PTHR10173">
    <property type="entry name" value="METHIONINE SULFOXIDE REDUCTASE"/>
    <property type="match status" value="1"/>
</dbReference>
<dbReference type="NCBIfam" id="TIGR00357">
    <property type="entry name" value="peptide-methionine (R)-S-oxide reductase MsrB"/>
    <property type="match status" value="1"/>
</dbReference>
<dbReference type="NCBIfam" id="TIGR00401">
    <property type="entry name" value="msrA"/>
    <property type="match status" value="1"/>
</dbReference>
<dbReference type="OrthoDB" id="4174719at2"/>
<gene>
    <name evidence="10" type="primary">msrA</name>
    <name evidence="9" type="synonym">msrB</name>
    <name evidence="12" type="ordered locus">TREAZ_3203</name>
</gene>
<proteinExistence type="inferred from homology"/>
<dbReference type="Gene3D" id="2.170.150.20">
    <property type="entry name" value="Peptide methionine sulfoxide reductase"/>
    <property type="match status" value="1"/>
</dbReference>
<dbReference type="EC" id="1.8.4.11" evidence="10"/>
<comment type="catalytic activity">
    <reaction evidence="7 9">
        <text>L-methionyl-[protein] + [thioredoxin]-disulfide + H2O = L-methionyl-(R)-S-oxide-[protein] + [thioredoxin]-dithiol</text>
        <dbReference type="Rhea" id="RHEA:24164"/>
        <dbReference type="Rhea" id="RHEA-COMP:10698"/>
        <dbReference type="Rhea" id="RHEA-COMP:10700"/>
        <dbReference type="Rhea" id="RHEA-COMP:12313"/>
        <dbReference type="Rhea" id="RHEA-COMP:12314"/>
        <dbReference type="ChEBI" id="CHEBI:15377"/>
        <dbReference type="ChEBI" id="CHEBI:16044"/>
        <dbReference type="ChEBI" id="CHEBI:29950"/>
        <dbReference type="ChEBI" id="CHEBI:45764"/>
        <dbReference type="ChEBI" id="CHEBI:50058"/>
        <dbReference type="EC" id="1.8.4.12"/>
    </reaction>
</comment>
<evidence type="ECO:0000256" key="7">
    <source>
        <dbReference type="ARBA" id="ARBA00048488"/>
    </source>
</evidence>
<evidence type="ECO:0000256" key="1">
    <source>
        <dbReference type="ARBA" id="ARBA00008076"/>
    </source>
</evidence>